<organism evidence="2 3">
    <name type="scientific">Actinoplanes subglobosus</name>
    <dbReference type="NCBI Taxonomy" id="1547892"/>
    <lineage>
        <taxon>Bacteria</taxon>
        <taxon>Bacillati</taxon>
        <taxon>Actinomycetota</taxon>
        <taxon>Actinomycetes</taxon>
        <taxon>Micromonosporales</taxon>
        <taxon>Micromonosporaceae</taxon>
        <taxon>Actinoplanes</taxon>
    </lineage>
</organism>
<comment type="caution">
    <text evidence="2">The sequence shown here is derived from an EMBL/GenBank/DDBJ whole genome shotgun (WGS) entry which is preliminary data.</text>
</comment>
<dbReference type="RefSeq" id="WP_378069743.1">
    <property type="nucleotide sequence ID" value="NZ_JBHSBL010000019.1"/>
</dbReference>
<accession>A0ABV8J131</accession>
<evidence type="ECO:0000313" key="2">
    <source>
        <dbReference type="EMBL" id="MFC4068858.1"/>
    </source>
</evidence>
<feature type="region of interest" description="Disordered" evidence="1">
    <location>
        <begin position="605"/>
        <end position="643"/>
    </location>
</feature>
<sequence>MADDTSDFVLDPRYHDGDDKDPPRVWTESQQMREIVERADARPPDVIRKLLTDAIHRQVRTLHLFRVAGEILPVGGVGPVRQNELTLYAILFPGEGRDNTGIKDLNDNVLEYGYTNRFIERRNKAIRDIFTTATGPGPSYRTLGQDYKICFFLAEGKKPEQVAADLARLDKALVEALITTIDEALADPDHKPKEACRKLKRALSRSGYRFDFLIGSQARVVQGDQLDVTFLLTTETLKSAGLARYAVKAAAVRTRMARSHLAGTAPKTPKGADDRGRPFNENAYLRVSAVAPGIKKFILGSGGAKQNVNLTRILVDKVWTDVFLAFERLFFGNPDVIRDVRKKKLVAPTLRQGTTTGFQVQVDLLETWLVVLNLIDFITGFVLSEYRSRVLDLHRAASNLVDDLAKKPQVDWQRLTPILTSDVRQKSAIAQQGTTSEFPFFAYSSDFRHQIFFTFDIRDLGVDLMLFYELVNKRVVDDQLTGENLLRATFVSNNRTVLRKRDTYEAVLTAFQKVHGRILTNRADRQRALLGAVQAFGGGVLNGGAQMPVFARSIQLMVGGDEIFVAAHPLYAGHVSEIIGMLDIRVSDDQLLNLRAGVGFSAAAPEGTPGPVVSPEQRRSNQLSHDRALNASSRSGNALKGLERRQRRMERLVDVLEDSRDKKKNDLVKGYRKRLDDLHLLRVYARAQYGHARPLAPAMYRRLIVALRDEDVATALQNGEELVDFETDRVVSKEKLEAAADRLEADLLRDAGRDNFQAAPPPVFKVPKLVKWIVKVISRYLTGSSDPFKAPGTKEERDEEEILA</sequence>
<gene>
    <name evidence="2" type="ORF">ACFO0C_28335</name>
</gene>
<protein>
    <submittedName>
        <fullName evidence="2">Uncharacterized protein</fullName>
    </submittedName>
</protein>
<name>A0ABV8J131_9ACTN</name>
<evidence type="ECO:0000256" key="1">
    <source>
        <dbReference type="SAM" id="MobiDB-lite"/>
    </source>
</evidence>
<feature type="region of interest" description="Disordered" evidence="1">
    <location>
        <begin position="1"/>
        <end position="24"/>
    </location>
</feature>
<dbReference type="Proteomes" id="UP001595867">
    <property type="component" value="Unassembled WGS sequence"/>
</dbReference>
<feature type="compositionally biased region" description="Basic and acidic residues" evidence="1">
    <location>
        <begin position="616"/>
        <end position="628"/>
    </location>
</feature>
<dbReference type="EMBL" id="JBHSBL010000019">
    <property type="protein sequence ID" value="MFC4068858.1"/>
    <property type="molecule type" value="Genomic_DNA"/>
</dbReference>
<keyword evidence="3" id="KW-1185">Reference proteome</keyword>
<proteinExistence type="predicted"/>
<feature type="compositionally biased region" description="Basic and acidic residues" evidence="1">
    <location>
        <begin position="10"/>
        <end position="23"/>
    </location>
</feature>
<evidence type="ECO:0000313" key="3">
    <source>
        <dbReference type="Proteomes" id="UP001595867"/>
    </source>
</evidence>
<reference evidence="3" key="1">
    <citation type="journal article" date="2019" name="Int. J. Syst. Evol. Microbiol.">
        <title>The Global Catalogue of Microorganisms (GCM) 10K type strain sequencing project: providing services to taxonomists for standard genome sequencing and annotation.</title>
        <authorList>
            <consortium name="The Broad Institute Genomics Platform"/>
            <consortium name="The Broad Institute Genome Sequencing Center for Infectious Disease"/>
            <person name="Wu L."/>
            <person name="Ma J."/>
        </authorList>
    </citation>
    <scope>NUCLEOTIDE SEQUENCE [LARGE SCALE GENOMIC DNA]</scope>
    <source>
        <strain evidence="3">TBRC 5832</strain>
    </source>
</reference>